<sequence>MAQSHILSAVEPDGSCGNTSRAREPSEGDLLVQLDDRDLWTRFRSLTNEMIVTKNGRRMFPVVKVSVSGLDPAAMYTLLLEFVQVDSHRWKYVNGEWVPGGKAEAAPPNPIYIHPESPNFGGHWMKEPVSFAKVKLTNKTNGTGQIMLNSLHKYEPRVHLVRVGVEQRRVLTFPFPETQFIAVTAYQNEEVTSLKIKYNPFAKAFLDAKERPESVYQRDYQTYQTQTQYSQYPSTWFNLFPTNSSLYNSSLPGCGSSDRYSPQGTAALKSHRSVPYTLPTKESPNPSVGTQTSCNISSNNPWTSSGNNNNITWPVSTLSSSTQSFDSLVRTSGSNSHHIHHPSPILPANSVLSTLNPVMSMYKTDSGSYEKNFTITTQSNSLSLINYDKSHTCSESFEKYYQKTEVPTLVYSNKTPSPIMSNNKDTPSPPPTLDNSGHDSPILTNYSAASIMTDYEVKSKSVPKEQSSTSEMTYWNNHHHHHHHHHHHQQQQEQQPQPQQVSENTLYSISYDYGNEEYSNVTPVSGDYQLDMFRNEENNLKDKIQYNESYYKTTTDFRIIRVEDSDEYDNNKRPEEDEIKIKLKTQEEQDNVEMKENEEKSPRETSWTNLSH</sequence>
<name>E0VR50_PEDHC</name>
<reference evidence="10" key="2">
    <citation type="submission" date="2007-04" db="EMBL/GenBank/DDBJ databases">
        <title>The genome of the human body louse.</title>
        <authorList>
            <consortium name="The Human Body Louse Genome Consortium"/>
            <person name="Kirkness E."/>
            <person name="Walenz B."/>
            <person name="Hass B."/>
            <person name="Bruggner R."/>
            <person name="Strausberg R."/>
        </authorList>
    </citation>
    <scope>NUCLEOTIDE SEQUENCE</scope>
    <source>
        <strain evidence="10">USDA</strain>
    </source>
</reference>
<dbReference type="HOGENOM" id="CLU_446418_0_0_1"/>
<dbReference type="eggNOG" id="KOG3585">
    <property type="taxonomic scope" value="Eukaryota"/>
</dbReference>
<dbReference type="PROSITE" id="PS01283">
    <property type="entry name" value="TBOX_1"/>
    <property type="match status" value="1"/>
</dbReference>
<evidence type="ECO:0000256" key="2">
    <source>
        <dbReference type="ARBA" id="ARBA00022473"/>
    </source>
</evidence>
<gene>
    <name evidence="11" type="primary">8237656</name>
    <name evidence="10" type="ORF">Phum_PHUM392580</name>
</gene>
<dbReference type="FunFam" id="2.60.40.820:FF:000002">
    <property type="entry name" value="T-box transcription factor Brachyury"/>
    <property type="match status" value="1"/>
</dbReference>
<dbReference type="InterPro" id="IPR001699">
    <property type="entry name" value="TF_T-box"/>
</dbReference>
<evidence type="ECO:0000256" key="1">
    <source>
        <dbReference type="ARBA" id="ARBA00004123"/>
    </source>
</evidence>
<dbReference type="InterPro" id="IPR008967">
    <property type="entry name" value="p53-like_TF_DNA-bd_sf"/>
</dbReference>
<dbReference type="CDD" id="cd20192">
    <property type="entry name" value="T-box_TBXT_TBX19-like"/>
    <property type="match status" value="1"/>
</dbReference>
<comment type="caution">
    <text evidence="7">Lacks conserved residue(s) required for the propagation of feature annotation.</text>
</comment>
<accession>E0VR50</accession>
<evidence type="ECO:0000259" key="9">
    <source>
        <dbReference type="PROSITE" id="PS50252"/>
    </source>
</evidence>
<proteinExistence type="predicted"/>
<dbReference type="RefSeq" id="XP_002428594.1">
    <property type="nucleotide sequence ID" value="XM_002428549.1"/>
</dbReference>
<dbReference type="EMBL" id="DS235451">
    <property type="protein sequence ID" value="EEB15856.1"/>
    <property type="molecule type" value="Genomic_DNA"/>
</dbReference>
<dbReference type="OrthoDB" id="7442607at2759"/>
<dbReference type="GO" id="GO:0003007">
    <property type="term" value="P:heart morphogenesis"/>
    <property type="evidence" value="ECO:0007669"/>
    <property type="project" value="TreeGrafter"/>
</dbReference>
<dbReference type="PROSITE" id="PS50252">
    <property type="entry name" value="TBOX_3"/>
    <property type="match status" value="1"/>
</dbReference>
<dbReference type="VEuPathDB" id="VectorBase:PHUM392580"/>
<evidence type="ECO:0000256" key="5">
    <source>
        <dbReference type="ARBA" id="ARBA00023163"/>
    </source>
</evidence>
<dbReference type="GO" id="GO:0000981">
    <property type="term" value="F:DNA-binding transcription factor activity, RNA polymerase II-specific"/>
    <property type="evidence" value="ECO:0007669"/>
    <property type="project" value="TreeGrafter"/>
</dbReference>
<dbReference type="InParanoid" id="E0VR50"/>
<dbReference type="GO" id="GO:0001707">
    <property type="term" value="P:mesoderm formation"/>
    <property type="evidence" value="ECO:0007669"/>
    <property type="project" value="TreeGrafter"/>
</dbReference>
<feature type="region of interest" description="Disordered" evidence="8">
    <location>
        <begin position="411"/>
        <end position="442"/>
    </location>
</feature>
<reference evidence="11" key="3">
    <citation type="submission" date="2020-05" db="UniProtKB">
        <authorList>
            <consortium name="EnsemblMetazoa"/>
        </authorList>
    </citation>
    <scope>IDENTIFICATION</scope>
    <source>
        <strain evidence="11">USDA</strain>
    </source>
</reference>
<keyword evidence="12" id="KW-1185">Reference proteome</keyword>
<dbReference type="EMBL" id="AAZO01004595">
    <property type="status" value="NOT_ANNOTATED_CDS"/>
    <property type="molecule type" value="Genomic_DNA"/>
</dbReference>
<feature type="compositionally biased region" description="Low complexity" evidence="8">
    <location>
        <begin position="491"/>
        <end position="500"/>
    </location>
</feature>
<dbReference type="GO" id="GO:0000785">
    <property type="term" value="C:chromatin"/>
    <property type="evidence" value="ECO:0007669"/>
    <property type="project" value="TreeGrafter"/>
</dbReference>
<dbReference type="KEGG" id="phu:Phum_PHUM392580"/>
<keyword evidence="2" id="KW-0217">Developmental protein</keyword>
<evidence type="ECO:0000313" key="10">
    <source>
        <dbReference type="EMBL" id="EEB15856.1"/>
    </source>
</evidence>
<dbReference type="PRINTS" id="PR00938">
    <property type="entry name" value="BRACHYURY"/>
</dbReference>
<dbReference type="CTD" id="8237656"/>
<evidence type="ECO:0000256" key="7">
    <source>
        <dbReference type="PROSITE-ProRule" id="PRU00201"/>
    </source>
</evidence>
<dbReference type="InterPro" id="IPR002070">
    <property type="entry name" value="TF_Brachyury"/>
</dbReference>
<reference evidence="10" key="1">
    <citation type="submission" date="2007-04" db="EMBL/GenBank/DDBJ databases">
        <title>Annotation of Pediculus humanus corporis strain USDA.</title>
        <authorList>
            <person name="Kirkness E."/>
            <person name="Hannick L."/>
            <person name="Hass B."/>
            <person name="Bruggner R."/>
            <person name="Lawson D."/>
            <person name="Bidwell S."/>
            <person name="Joardar V."/>
            <person name="Caler E."/>
            <person name="Walenz B."/>
            <person name="Inman J."/>
            <person name="Schobel S."/>
            <person name="Galinsky K."/>
            <person name="Amedeo P."/>
            <person name="Strausberg R."/>
        </authorList>
    </citation>
    <scope>NUCLEOTIDE SEQUENCE</scope>
    <source>
        <strain evidence="10">USDA</strain>
    </source>
</reference>
<feature type="compositionally biased region" description="Basic residues" evidence="8">
    <location>
        <begin position="479"/>
        <end position="489"/>
    </location>
</feature>
<dbReference type="GeneID" id="8237656"/>
<dbReference type="EnsemblMetazoa" id="PHUM392580-RA">
    <property type="protein sequence ID" value="PHUM392580-PA"/>
    <property type="gene ID" value="PHUM392580"/>
</dbReference>
<evidence type="ECO:0000313" key="11">
    <source>
        <dbReference type="EnsemblMetazoa" id="PHUM392580-PA"/>
    </source>
</evidence>
<dbReference type="Gene3D" id="2.60.40.820">
    <property type="entry name" value="Transcription factor, T-box"/>
    <property type="match status" value="1"/>
</dbReference>
<dbReference type="GO" id="GO:0000978">
    <property type="term" value="F:RNA polymerase II cis-regulatory region sequence-specific DNA binding"/>
    <property type="evidence" value="ECO:0007669"/>
    <property type="project" value="InterPro"/>
</dbReference>
<keyword evidence="5" id="KW-0804">Transcription</keyword>
<dbReference type="Proteomes" id="UP000009046">
    <property type="component" value="Unassembled WGS sequence"/>
</dbReference>
<keyword evidence="4 7" id="KW-0238">DNA-binding</keyword>
<evidence type="ECO:0000256" key="8">
    <source>
        <dbReference type="SAM" id="MobiDB-lite"/>
    </source>
</evidence>
<feature type="compositionally biased region" description="Polar residues" evidence="8">
    <location>
        <begin position="411"/>
        <end position="426"/>
    </location>
</feature>
<dbReference type="InterPro" id="IPR046360">
    <property type="entry name" value="T-box_DNA-bd"/>
</dbReference>
<dbReference type="PROSITE" id="PS01264">
    <property type="entry name" value="TBOX_2"/>
    <property type="match status" value="1"/>
</dbReference>
<dbReference type="GO" id="GO:0045893">
    <property type="term" value="P:positive regulation of DNA-templated transcription"/>
    <property type="evidence" value="ECO:0007669"/>
    <property type="project" value="InterPro"/>
</dbReference>
<evidence type="ECO:0000256" key="3">
    <source>
        <dbReference type="ARBA" id="ARBA00023015"/>
    </source>
</evidence>
<feature type="domain" description="T-box" evidence="9">
    <location>
        <begin position="34"/>
        <end position="207"/>
    </location>
</feature>
<dbReference type="STRING" id="121224.E0VR50"/>
<dbReference type="AlphaFoldDB" id="E0VR50"/>
<evidence type="ECO:0000256" key="6">
    <source>
        <dbReference type="ARBA" id="ARBA00023242"/>
    </source>
</evidence>
<feature type="compositionally biased region" description="Basic and acidic residues" evidence="8">
    <location>
        <begin position="567"/>
        <end position="603"/>
    </location>
</feature>
<dbReference type="InterPro" id="IPR018186">
    <property type="entry name" value="TF_T-box_CS"/>
</dbReference>
<protein>
    <submittedName>
        <fullName evidence="10 11">Brachyury, putative</fullName>
    </submittedName>
</protein>
<feature type="region of interest" description="Disordered" evidence="8">
    <location>
        <begin position="567"/>
        <end position="612"/>
    </location>
</feature>
<feature type="region of interest" description="Disordered" evidence="8">
    <location>
        <begin position="479"/>
        <end position="502"/>
    </location>
</feature>
<dbReference type="GO" id="GO:0005634">
    <property type="term" value="C:nucleus"/>
    <property type="evidence" value="ECO:0007669"/>
    <property type="project" value="UniProtKB-SubCell"/>
</dbReference>
<organism>
    <name type="scientific">Pediculus humanus subsp. corporis</name>
    <name type="common">Body louse</name>
    <dbReference type="NCBI Taxonomy" id="121224"/>
    <lineage>
        <taxon>Eukaryota</taxon>
        <taxon>Metazoa</taxon>
        <taxon>Ecdysozoa</taxon>
        <taxon>Arthropoda</taxon>
        <taxon>Hexapoda</taxon>
        <taxon>Insecta</taxon>
        <taxon>Pterygota</taxon>
        <taxon>Neoptera</taxon>
        <taxon>Paraneoptera</taxon>
        <taxon>Psocodea</taxon>
        <taxon>Troctomorpha</taxon>
        <taxon>Phthiraptera</taxon>
        <taxon>Anoplura</taxon>
        <taxon>Pediculidae</taxon>
        <taxon>Pediculus</taxon>
    </lineage>
</organism>
<dbReference type="SMART" id="SM00425">
    <property type="entry name" value="TBOX"/>
    <property type="match status" value="1"/>
</dbReference>
<dbReference type="Pfam" id="PF00907">
    <property type="entry name" value="T-box"/>
    <property type="match status" value="1"/>
</dbReference>
<dbReference type="InterPro" id="IPR036960">
    <property type="entry name" value="T-box_sf"/>
</dbReference>
<evidence type="ECO:0000313" key="12">
    <source>
        <dbReference type="Proteomes" id="UP000009046"/>
    </source>
</evidence>
<keyword evidence="3" id="KW-0805">Transcription regulation</keyword>
<dbReference type="PRINTS" id="PR00937">
    <property type="entry name" value="TBOX"/>
</dbReference>
<evidence type="ECO:0000256" key="4">
    <source>
        <dbReference type="ARBA" id="ARBA00023125"/>
    </source>
</evidence>
<dbReference type="PANTHER" id="PTHR11267:SF106">
    <property type="entry name" value="T-RELATED PROTEIN"/>
    <property type="match status" value="1"/>
</dbReference>
<dbReference type="GO" id="GO:0001708">
    <property type="term" value="P:cell fate specification"/>
    <property type="evidence" value="ECO:0007669"/>
    <property type="project" value="TreeGrafter"/>
</dbReference>
<comment type="subcellular location">
    <subcellularLocation>
        <location evidence="1 7">Nucleus</location>
    </subcellularLocation>
</comment>
<dbReference type="SUPFAM" id="SSF49417">
    <property type="entry name" value="p53-like transcription factors"/>
    <property type="match status" value="1"/>
</dbReference>
<dbReference type="PANTHER" id="PTHR11267">
    <property type="entry name" value="T-BOX PROTEIN-RELATED"/>
    <property type="match status" value="1"/>
</dbReference>
<keyword evidence="6 7" id="KW-0539">Nucleus</keyword>